<organism evidence="2 3">
    <name type="scientific">Actinomadura sediminis</name>
    <dbReference type="NCBI Taxonomy" id="1038904"/>
    <lineage>
        <taxon>Bacteria</taxon>
        <taxon>Bacillati</taxon>
        <taxon>Actinomycetota</taxon>
        <taxon>Actinomycetes</taxon>
        <taxon>Streptosporangiales</taxon>
        <taxon>Thermomonosporaceae</taxon>
        <taxon>Actinomadura</taxon>
    </lineage>
</organism>
<evidence type="ECO:0000313" key="2">
    <source>
        <dbReference type="EMBL" id="MFD0899209.1"/>
    </source>
</evidence>
<sequence>MTVLIAYASFHGSTASIARRIGEVLAEHGEPTEVRPMDELGDRRHEVHGHDAFVLGSAVHEMTWLPSATEFVSQNREVLARRPVWLFSVGMPAALPEPWRRLAPKEEKDVTEPLLRLLAPEGHRLFSGVIRPEHLPHSGRLMFRALGFRYGDYRDWDDVRRWADEIARNLASNRRRAGL</sequence>
<dbReference type="PANTHER" id="PTHR38030">
    <property type="entry name" value="PROTOPORPHYRINOGEN IX DEHYDROGENASE [MENAQUINONE]"/>
    <property type="match status" value="1"/>
</dbReference>
<dbReference type="Gene3D" id="3.40.50.360">
    <property type="match status" value="1"/>
</dbReference>
<protein>
    <submittedName>
        <fullName evidence="2">Flavodoxin domain-containing protein</fullName>
    </submittedName>
</protein>
<dbReference type="InterPro" id="IPR029039">
    <property type="entry name" value="Flavoprotein-like_sf"/>
</dbReference>
<feature type="domain" description="Flavodoxin-like" evidence="1">
    <location>
        <begin position="3"/>
        <end position="167"/>
    </location>
</feature>
<dbReference type="EMBL" id="JBHTJA010000002">
    <property type="protein sequence ID" value="MFD0899209.1"/>
    <property type="molecule type" value="Genomic_DNA"/>
</dbReference>
<evidence type="ECO:0000313" key="3">
    <source>
        <dbReference type="Proteomes" id="UP001596972"/>
    </source>
</evidence>
<dbReference type="Pfam" id="PF12724">
    <property type="entry name" value="Flavodoxin_5"/>
    <property type="match status" value="1"/>
</dbReference>
<dbReference type="RefSeq" id="WP_378296031.1">
    <property type="nucleotide sequence ID" value="NZ_JBHTJA010000002.1"/>
</dbReference>
<dbReference type="Proteomes" id="UP001596972">
    <property type="component" value="Unassembled WGS sequence"/>
</dbReference>
<proteinExistence type="predicted"/>
<dbReference type="InterPro" id="IPR008254">
    <property type="entry name" value="Flavodoxin/NO_synth"/>
</dbReference>
<keyword evidence="3" id="KW-1185">Reference proteome</keyword>
<dbReference type="SUPFAM" id="SSF52218">
    <property type="entry name" value="Flavoproteins"/>
    <property type="match status" value="1"/>
</dbReference>
<accession>A0ABW3EFW1</accession>
<name>A0ABW3EFW1_9ACTN</name>
<dbReference type="InterPro" id="IPR026816">
    <property type="entry name" value="Flavodoxin_dom"/>
</dbReference>
<dbReference type="PANTHER" id="PTHR38030:SF2">
    <property type="entry name" value="PROTOPORPHYRINOGEN IX DEHYDROGENASE [QUINONE]"/>
    <property type="match status" value="1"/>
</dbReference>
<evidence type="ECO:0000259" key="1">
    <source>
        <dbReference type="PROSITE" id="PS50902"/>
    </source>
</evidence>
<dbReference type="InterPro" id="IPR052200">
    <property type="entry name" value="Protoporphyrinogen_IX_DH"/>
</dbReference>
<gene>
    <name evidence="2" type="ORF">ACFQ11_02285</name>
</gene>
<dbReference type="PROSITE" id="PS50902">
    <property type="entry name" value="FLAVODOXIN_LIKE"/>
    <property type="match status" value="1"/>
</dbReference>
<reference evidence="3" key="1">
    <citation type="journal article" date="2019" name="Int. J. Syst. Evol. Microbiol.">
        <title>The Global Catalogue of Microorganisms (GCM) 10K type strain sequencing project: providing services to taxonomists for standard genome sequencing and annotation.</title>
        <authorList>
            <consortium name="The Broad Institute Genomics Platform"/>
            <consortium name="The Broad Institute Genome Sequencing Center for Infectious Disease"/>
            <person name="Wu L."/>
            <person name="Ma J."/>
        </authorList>
    </citation>
    <scope>NUCLEOTIDE SEQUENCE [LARGE SCALE GENOMIC DNA]</scope>
    <source>
        <strain evidence="3">JCM 31202</strain>
    </source>
</reference>
<comment type="caution">
    <text evidence="2">The sequence shown here is derived from an EMBL/GenBank/DDBJ whole genome shotgun (WGS) entry which is preliminary data.</text>
</comment>